<keyword evidence="3" id="KW-1185">Reference proteome</keyword>
<reference evidence="2 3" key="1">
    <citation type="journal article" date="2012" name="Eukaryot. Cell">
        <title>Draft genome sequence of Wickerhamomyces ciferrii NRRL Y-1031 F-60-10.</title>
        <authorList>
            <person name="Schneider J."/>
            <person name="Andrea H."/>
            <person name="Blom J."/>
            <person name="Jaenicke S."/>
            <person name="Ruckert C."/>
            <person name="Schorsch C."/>
            <person name="Szczepanowski R."/>
            <person name="Farwick M."/>
            <person name="Goesmann A."/>
            <person name="Puhler A."/>
            <person name="Schaffer S."/>
            <person name="Tauch A."/>
            <person name="Kohler T."/>
            <person name="Brinkrolf K."/>
        </authorList>
    </citation>
    <scope>NUCLEOTIDE SEQUENCE [LARGE SCALE GENOMIC DNA]</scope>
    <source>
        <strain evidence="3">ATCC 14091 / BCRC 22168 / CBS 111 / JCM 3599 / NBRC 0793 / NRRL Y-1031 F-60-10</strain>
    </source>
</reference>
<dbReference type="GO" id="GO:0006777">
    <property type="term" value="P:Mo-molybdopterin cofactor biosynthetic process"/>
    <property type="evidence" value="ECO:0007669"/>
    <property type="project" value="InterPro"/>
</dbReference>
<dbReference type="InterPro" id="IPR012675">
    <property type="entry name" value="Beta-grasp_dom_sf"/>
</dbReference>
<accession>K0KJD4</accession>
<dbReference type="Gene3D" id="3.10.20.30">
    <property type="match status" value="1"/>
</dbReference>
<evidence type="ECO:0000313" key="3">
    <source>
        <dbReference type="Proteomes" id="UP000009328"/>
    </source>
</evidence>
<dbReference type="InterPro" id="IPR003749">
    <property type="entry name" value="ThiS/MoaD-like"/>
</dbReference>
<dbReference type="HOGENOM" id="CLU_114601_6_2_1"/>
<evidence type="ECO:0000256" key="1">
    <source>
        <dbReference type="ARBA" id="ARBA00022741"/>
    </source>
</evidence>
<dbReference type="PANTHER" id="PTHR33359:SF1">
    <property type="entry name" value="MOLYBDOPTERIN SYNTHASE SULFUR CARRIER SUBUNIT"/>
    <property type="match status" value="1"/>
</dbReference>
<evidence type="ECO:0008006" key="4">
    <source>
        <dbReference type="Google" id="ProtNLM"/>
    </source>
</evidence>
<dbReference type="Proteomes" id="UP000009328">
    <property type="component" value="Unassembled WGS sequence"/>
</dbReference>
<protein>
    <recommendedName>
        <fullName evidence="4">Molybdopterin synthase sulfur carrier subunit</fullName>
    </recommendedName>
</protein>
<dbReference type="GO" id="GO:1990133">
    <property type="term" value="C:molybdopterin adenylyltransferase complex"/>
    <property type="evidence" value="ECO:0007669"/>
    <property type="project" value="TreeGrafter"/>
</dbReference>
<dbReference type="GO" id="GO:0000166">
    <property type="term" value="F:nucleotide binding"/>
    <property type="evidence" value="ECO:0007669"/>
    <property type="project" value="UniProtKB-KW"/>
</dbReference>
<organism evidence="2 3">
    <name type="scientific">Wickerhamomyces ciferrii (strain ATCC 14091 / BCRC 22168 / CBS 111 / JCM 3599 / NBRC 0793 / NRRL Y-1031 F-60-10)</name>
    <name type="common">Yeast</name>
    <name type="synonym">Pichia ciferrii</name>
    <dbReference type="NCBI Taxonomy" id="1206466"/>
    <lineage>
        <taxon>Eukaryota</taxon>
        <taxon>Fungi</taxon>
        <taxon>Dikarya</taxon>
        <taxon>Ascomycota</taxon>
        <taxon>Saccharomycotina</taxon>
        <taxon>Saccharomycetes</taxon>
        <taxon>Phaffomycetales</taxon>
        <taxon>Wickerhamomycetaceae</taxon>
        <taxon>Wickerhamomyces</taxon>
    </lineage>
</organism>
<comment type="caution">
    <text evidence="2">The sequence shown here is derived from an EMBL/GenBank/DDBJ whole genome shotgun (WGS) entry which is preliminary data.</text>
</comment>
<dbReference type="AlphaFoldDB" id="K0KJD4"/>
<name>K0KJD4_WICCF</name>
<dbReference type="SUPFAM" id="SSF54285">
    <property type="entry name" value="MoaD/ThiS"/>
    <property type="match status" value="1"/>
</dbReference>
<dbReference type="STRING" id="1206466.K0KJD4"/>
<gene>
    <name evidence="2" type="ORF">BN7_1140</name>
</gene>
<dbReference type="InterPro" id="IPR016155">
    <property type="entry name" value="Mopterin_synth/thiamin_S_b"/>
</dbReference>
<keyword evidence="1" id="KW-0547">Nucleotide-binding</keyword>
<dbReference type="PANTHER" id="PTHR33359">
    <property type="entry name" value="MOLYBDOPTERIN SYNTHASE SULFUR CARRIER SUBUNIT"/>
    <property type="match status" value="1"/>
</dbReference>
<dbReference type="EMBL" id="CAIF01000025">
    <property type="protein sequence ID" value="CCH41599.1"/>
    <property type="molecule type" value="Genomic_DNA"/>
</dbReference>
<sequence length="81" mass="9348">MVTIEYFGPSKDFTNKSIESIQITSLLQLYEYLEIQYTKEFSEYVKENCGITVDYEYIDKELGVEFNEGDEICIIPPVSSG</sequence>
<dbReference type="Pfam" id="PF02597">
    <property type="entry name" value="ThiS"/>
    <property type="match status" value="1"/>
</dbReference>
<evidence type="ECO:0000313" key="2">
    <source>
        <dbReference type="EMBL" id="CCH41599.1"/>
    </source>
</evidence>
<proteinExistence type="predicted"/>
<dbReference type="CDD" id="cd00754">
    <property type="entry name" value="Ubl_MoaD"/>
    <property type="match status" value="1"/>
</dbReference>
<dbReference type="InParanoid" id="K0KJD4"/>
<dbReference type="InterPro" id="IPR044672">
    <property type="entry name" value="MOCS2A"/>
</dbReference>